<accession>A0A183JRH6</accession>
<evidence type="ECO:0000313" key="6">
    <source>
        <dbReference type="WBParaSite" id="SCUD_0000531501-mRNA-1"/>
    </source>
</evidence>
<feature type="chain" id="PRO_5043140634" evidence="2">
    <location>
        <begin position="22"/>
        <end position="69"/>
    </location>
</feature>
<dbReference type="InterPro" id="IPR036392">
    <property type="entry name" value="PLAT/LH2_dom_sf"/>
</dbReference>
<dbReference type="PROSITE" id="PS50095">
    <property type="entry name" value="PLAT"/>
    <property type="match status" value="1"/>
</dbReference>
<dbReference type="SUPFAM" id="SSF49723">
    <property type="entry name" value="Lipase/lipooxygenase domain (PLAT/LH2 domain)"/>
    <property type="match status" value="1"/>
</dbReference>
<dbReference type="Proteomes" id="UP000279833">
    <property type="component" value="Unassembled WGS sequence"/>
</dbReference>
<dbReference type="PANTHER" id="PTHR45901">
    <property type="entry name" value="PROTEIN CBG12474"/>
    <property type="match status" value="1"/>
</dbReference>
<sequence length="69" mass="7964">MYLFGFFIVAVYHYILQIFTGNKPNSGTNANIFINIFGEKGDCGERWLGHSVNRNSELFQQNQVSLKYL</sequence>
<reference evidence="6" key="1">
    <citation type="submission" date="2016-06" db="UniProtKB">
        <authorList>
            <consortium name="WormBaseParasite"/>
        </authorList>
    </citation>
    <scope>IDENTIFICATION</scope>
</reference>
<keyword evidence="2" id="KW-0732">Signal</keyword>
<reference evidence="4 5" key="2">
    <citation type="submission" date="2018-11" db="EMBL/GenBank/DDBJ databases">
        <authorList>
            <consortium name="Pathogen Informatics"/>
        </authorList>
    </citation>
    <scope>NUCLEOTIDE SEQUENCE [LARGE SCALE GENOMIC DNA]</scope>
    <source>
        <strain evidence="4">Dakar</strain>
        <strain evidence="5">Dakar, Senegal</strain>
    </source>
</reference>
<dbReference type="PANTHER" id="PTHR45901:SF3">
    <property type="entry name" value="LIPOXYGENASE HOMOLOGY DOMAIN-CONTAINING PROTEIN 1"/>
    <property type="match status" value="1"/>
</dbReference>
<proteinExistence type="predicted"/>
<evidence type="ECO:0000313" key="5">
    <source>
        <dbReference type="Proteomes" id="UP000279833"/>
    </source>
</evidence>
<dbReference type="WBParaSite" id="SCUD_0000531501-mRNA-1">
    <property type="protein sequence ID" value="SCUD_0000531501-mRNA-1"/>
    <property type="gene ID" value="SCUD_0000531501"/>
</dbReference>
<organism evidence="6">
    <name type="scientific">Schistosoma curassoni</name>
    <dbReference type="NCBI Taxonomy" id="6186"/>
    <lineage>
        <taxon>Eukaryota</taxon>
        <taxon>Metazoa</taxon>
        <taxon>Spiralia</taxon>
        <taxon>Lophotrochozoa</taxon>
        <taxon>Platyhelminthes</taxon>
        <taxon>Trematoda</taxon>
        <taxon>Digenea</taxon>
        <taxon>Strigeidida</taxon>
        <taxon>Schistosomatoidea</taxon>
        <taxon>Schistosomatidae</taxon>
        <taxon>Schistosoma</taxon>
    </lineage>
</organism>
<dbReference type="InterPro" id="IPR052970">
    <property type="entry name" value="Inner_ear_hair_cell_LOXHD"/>
</dbReference>
<protein>
    <submittedName>
        <fullName evidence="6">PLAT domain-containing protein</fullName>
    </submittedName>
</protein>
<dbReference type="InterPro" id="IPR001024">
    <property type="entry name" value="PLAT/LH2_dom"/>
</dbReference>
<keyword evidence="5" id="KW-1185">Reference proteome</keyword>
<feature type="signal peptide" evidence="2">
    <location>
        <begin position="1"/>
        <end position="21"/>
    </location>
</feature>
<feature type="domain" description="PLAT" evidence="3">
    <location>
        <begin position="12"/>
        <end position="69"/>
    </location>
</feature>
<comment type="caution">
    <text evidence="1">Lacks conserved residue(s) required for the propagation of feature annotation.</text>
</comment>
<evidence type="ECO:0000313" key="4">
    <source>
        <dbReference type="EMBL" id="VDO94725.1"/>
    </source>
</evidence>
<evidence type="ECO:0000256" key="2">
    <source>
        <dbReference type="SAM" id="SignalP"/>
    </source>
</evidence>
<dbReference type="Gene3D" id="2.40.180.10">
    <property type="entry name" value="Catalase core domain"/>
    <property type="match status" value="1"/>
</dbReference>
<evidence type="ECO:0000259" key="3">
    <source>
        <dbReference type="PROSITE" id="PS50095"/>
    </source>
</evidence>
<name>A0A183JRH6_9TREM</name>
<evidence type="ECO:0000256" key="1">
    <source>
        <dbReference type="PROSITE-ProRule" id="PRU00152"/>
    </source>
</evidence>
<dbReference type="EMBL" id="UZAK01008413">
    <property type="protein sequence ID" value="VDO94725.1"/>
    <property type="molecule type" value="Genomic_DNA"/>
</dbReference>
<dbReference type="AlphaFoldDB" id="A0A183JRH6"/>
<gene>
    <name evidence="4" type="ORF">SCUD_LOCUS5315</name>
</gene>